<feature type="active site" description="Proton acceptor" evidence="1">
    <location>
        <position position="189"/>
    </location>
</feature>
<comment type="similarity">
    <text evidence="3">Belongs to the DegT/DnrJ/EryC1 family.</text>
</comment>
<keyword evidence="2 3" id="KW-0663">Pyridoxal phosphate</keyword>
<dbReference type="Proteomes" id="UP000177855">
    <property type="component" value="Unassembled WGS sequence"/>
</dbReference>
<dbReference type="Gene3D" id="3.90.1150.10">
    <property type="entry name" value="Aspartate Aminotransferase, domain 1"/>
    <property type="match status" value="1"/>
</dbReference>
<comment type="caution">
    <text evidence="4">The sequence shown here is derived from an EMBL/GenBank/DDBJ whole genome shotgun (WGS) entry which is preliminary data.</text>
</comment>
<accession>A0A1F8CKS5</accession>
<evidence type="ECO:0000256" key="2">
    <source>
        <dbReference type="PIRSR" id="PIRSR000390-2"/>
    </source>
</evidence>
<name>A0A1F8CKS5_9BACT</name>
<evidence type="ECO:0000313" key="4">
    <source>
        <dbReference type="EMBL" id="OGM76862.1"/>
    </source>
</evidence>
<sequence length="384" mass="43785">MRYQGLEYKIPFNKPYLTNRELRYIKQAHSLGQLAGNGYYTKKCQEWIEKNIGAKKVLLTHTCTSALEMSAILGGFGPKDEIIMPSFTFVTTASAFVLRGAVPVFVDVRADTLNINEDLIAEAITPKTKAIMVVHYAGVGCEMDKINEIAKKHKLLVLEDAAQAYLAKYKGKYLGTIGDIAAVSFHETKNIISGEGGAILINNEKFIEPAEIVWEKGTNRNKFLRGEVDKYTWVDIGSSYLPSEMVAAFLFAQLEKSEKIIRKRKEVWNIYHEKLFSFEKAGYLRRPIVPEECEHNGHIYYILLDNLATRTKLIDFLKRRGILSVFHYIPLHSSPAGKRFCRFAGKLNVTNRTSDTLLRLPLFYEITDKEIEYITQSLGDFFRK</sequence>
<dbReference type="InterPro" id="IPR015421">
    <property type="entry name" value="PyrdxlP-dep_Trfase_major"/>
</dbReference>
<dbReference type="InterPro" id="IPR015422">
    <property type="entry name" value="PyrdxlP-dep_Trfase_small"/>
</dbReference>
<proteinExistence type="inferred from homology"/>
<dbReference type="Gene3D" id="3.40.640.10">
    <property type="entry name" value="Type I PLP-dependent aspartate aminotransferase-like (Major domain)"/>
    <property type="match status" value="1"/>
</dbReference>
<protein>
    <submittedName>
        <fullName evidence="4">dTDP-4-amino-4,6-dideoxygalactose transaminase</fullName>
    </submittedName>
</protein>
<dbReference type="InterPro" id="IPR015424">
    <property type="entry name" value="PyrdxlP-dep_Trfase"/>
</dbReference>
<dbReference type="GO" id="GO:0030170">
    <property type="term" value="F:pyridoxal phosphate binding"/>
    <property type="evidence" value="ECO:0007669"/>
    <property type="project" value="TreeGrafter"/>
</dbReference>
<evidence type="ECO:0000313" key="5">
    <source>
        <dbReference type="Proteomes" id="UP000177855"/>
    </source>
</evidence>
<dbReference type="GO" id="GO:0019180">
    <property type="term" value="F:dTDP-4-amino-4,6-dideoxygalactose transaminase activity"/>
    <property type="evidence" value="ECO:0007669"/>
    <property type="project" value="TreeGrafter"/>
</dbReference>
<dbReference type="AlphaFoldDB" id="A0A1F8CKS5"/>
<dbReference type="FunFam" id="3.40.640.10:FF:000037">
    <property type="entry name" value="dTDP-4-amino-4,6-dideoxygalactose transaminase"/>
    <property type="match status" value="1"/>
</dbReference>
<dbReference type="InterPro" id="IPR000653">
    <property type="entry name" value="DegT/StrS_aminotransferase"/>
</dbReference>
<dbReference type="PIRSF" id="PIRSF000390">
    <property type="entry name" value="PLP_StrS"/>
    <property type="match status" value="1"/>
</dbReference>
<dbReference type="GO" id="GO:0000271">
    <property type="term" value="P:polysaccharide biosynthetic process"/>
    <property type="evidence" value="ECO:0007669"/>
    <property type="project" value="TreeGrafter"/>
</dbReference>
<evidence type="ECO:0000256" key="1">
    <source>
        <dbReference type="PIRSR" id="PIRSR000390-1"/>
    </source>
</evidence>
<dbReference type="SUPFAM" id="SSF53383">
    <property type="entry name" value="PLP-dependent transferases"/>
    <property type="match status" value="1"/>
</dbReference>
<dbReference type="CDD" id="cd00616">
    <property type="entry name" value="AHBA_syn"/>
    <property type="match status" value="1"/>
</dbReference>
<dbReference type="NCBIfam" id="NF008687">
    <property type="entry name" value="PRK11706.1"/>
    <property type="match status" value="1"/>
</dbReference>
<dbReference type="InterPro" id="IPR012749">
    <property type="entry name" value="WecE-like"/>
</dbReference>
<dbReference type="NCBIfam" id="TIGR02379">
    <property type="entry name" value="ECA_wecE"/>
    <property type="match status" value="1"/>
</dbReference>
<dbReference type="STRING" id="1802532.A2210_00540"/>
<dbReference type="Pfam" id="PF01041">
    <property type="entry name" value="DegT_DnrJ_EryC1"/>
    <property type="match status" value="1"/>
</dbReference>
<dbReference type="PANTHER" id="PTHR30244">
    <property type="entry name" value="TRANSAMINASE"/>
    <property type="match status" value="1"/>
</dbReference>
<reference evidence="4 5" key="1">
    <citation type="journal article" date="2016" name="Nat. Commun.">
        <title>Thousands of microbial genomes shed light on interconnected biogeochemical processes in an aquifer system.</title>
        <authorList>
            <person name="Anantharaman K."/>
            <person name="Brown C.T."/>
            <person name="Hug L.A."/>
            <person name="Sharon I."/>
            <person name="Castelle C.J."/>
            <person name="Probst A.J."/>
            <person name="Thomas B.C."/>
            <person name="Singh A."/>
            <person name="Wilkins M.J."/>
            <person name="Karaoz U."/>
            <person name="Brodie E.L."/>
            <person name="Williams K.H."/>
            <person name="Hubbard S.S."/>
            <person name="Banfield J.F."/>
        </authorList>
    </citation>
    <scope>NUCLEOTIDE SEQUENCE [LARGE SCALE GENOMIC DNA]</scope>
</reference>
<dbReference type="PANTHER" id="PTHR30244:SF34">
    <property type="entry name" value="DTDP-4-AMINO-4,6-DIDEOXYGALACTOSE TRANSAMINASE"/>
    <property type="match status" value="1"/>
</dbReference>
<evidence type="ECO:0000256" key="3">
    <source>
        <dbReference type="RuleBase" id="RU004508"/>
    </source>
</evidence>
<feature type="modified residue" description="N6-(pyridoxal phosphate)lysine" evidence="2">
    <location>
        <position position="189"/>
    </location>
</feature>
<dbReference type="EMBL" id="MGHS01000017">
    <property type="protein sequence ID" value="OGM76862.1"/>
    <property type="molecule type" value="Genomic_DNA"/>
</dbReference>
<gene>
    <name evidence="4" type="ORF">A2210_00540</name>
</gene>
<organism evidence="4 5">
    <name type="scientific">Candidatus Woesebacteria bacterium RIFOXYA1_FULL_40_18</name>
    <dbReference type="NCBI Taxonomy" id="1802532"/>
    <lineage>
        <taxon>Bacteria</taxon>
        <taxon>Candidatus Woeseibacteriota</taxon>
    </lineage>
</organism>